<dbReference type="PANTHER" id="PTHR11188:SF17">
    <property type="entry name" value="FI21816P1"/>
    <property type="match status" value="1"/>
</dbReference>
<comment type="similarity">
    <text evidence="1">Belongs to the arrestin family.</text>
</comment>
<dbReference type="FunCoup" id="A0A6P6YG63">
    <property type="interactions" value="23"/>
</dbReference>
<dbReference type="OMA" id="TDHWKNE"/>
<dbReference type="AlphaFoldDB" id="A0A6P6YG63"/>
<dbReference type="Proteomes" id="UP000515146">
    <property type="component" value="Unplaced"/>
</dbReference>
<accession>A0A6P6YG63</accession>
<gene>
    <name evidence="3" type="primary">LOC113797974</name>
</gene>
<dbReference type="Gene3D" id="2.60.40.640">
    <property type="match status" value="2"/>
</dbReference>
<dbReference type="InterPro" id="IPR014752">
    <property type="entry name" value="Arrestin-like_C"/>
</dbReference>
<dbReference type="Pfam" id="PF00339">
    <property type="entry name" value="Arrestin_N"/>
    <property type="match status" value="1"/>
</dbReference>
<dbReference type="GO" id="GO:0005737">
    <property type="term" value="C:cytoplasm"/>
    <property type="evidence" value="ECO:0007669"/>
    <property type="project" value="TreeGrafter"/>
</dbReference>
<dbReference type="Pfam" id="PF02752">
    <property type="entry name" value="Arrestin_C"/>
    <property type="match status" value="1"/>
</dbReference>
<organism evidence="2 3">
    <name type="scientific">Dermatophagoides pteronyssinus</name>
    <name type="common">European house dust mite</name>
    <dbReference type="NCBI Taxonomy" id="6956"/>
    <lineage>
        <taxon>Eukaryota</taxon>
        <taxon>Metazoa</taxon>
        <taxon>Ecdysozoa</taxon>
        <taxon>Arthropoda</taxon>
        <taxon>Chelicerata</taxon>
        <taxon>Arachnida</taxon>
        <taxon>Acari</taxon>
        <taxon>Acariformes</taxon>
        <taxon>Sarcoptiformes</taxon>
        <taxon>Astigmata</taxon>
        <taxon>Psoroptidia</taxon>
        <taxon>Analgoidea</taxon>
        <taxon>Pyroglyphidae</taxon>
        <taxon>Dermatophagoidinae</taxon>
        <taxon>Dermatophagoides</taxon>
    </lineage>
</organism>
<dbReference type="InterPro" id="IPR050357">
    <property type="entry name" value="Arrestin_domain-protein"/>
</dbReference>
<evidence type="ECO:0000313" key="2">
    <source>
        <dbReference type="Proteomes" id="UP000515146"/>
    </source>
</evidence>
<proteinExistence type="inferred from homology"/>
<evidence type="ECO:0000313" key="3">
    <source>
        <dbReference type="RefSeq" id="XP_027204250.1"/>
    </source>
</evidence>
<dbReference type="RefSeq" id="XP_027204250.1">
    <property type="nucleotide sequence ID" value="XM_027348449.1"/>
</dbReference>
<dbReference type="OrthoDB" id="2333384at2759"/>
<dbReference type="InParanoid" id="A0A6P6YG63"/>
<dbReference type="InterPro" id="IPR014756">
    <property type="entry name" value="Ig_E-set"/>
</dbReference>
<dbReference type="GO" id="GO:0015031">
    <property type="term" value="P:protein transport"/>
    <property type="evidence" value="ECO:0007669"/>
    <property type="project" value="TreeGrafter"/>
</dbReference>
<dbReference type="SMART" id="SM01017">
    <property type="entry name" value="Arrestin_C"/>
    <property type="match status" value="1"/>
</dbReference>
<protein>
    <submittedName>
        <fullName evidence="3">Arrestin domain-containing protein 4-like</fullName>
    </submittedName>
</protein>
<dbReference type="InterPro" id="IPR011021">
    <property type="entry name" value="Arrestin-like_N"/>
</dbReference>
<dbReference type="PANTHER" id="PTHR11188">
    <property type="entry name" value="ARRESTIN DOMAIN CONTAINING PROTEIN"/>
    <property type="match status" value="1"/>
</dbReference>
<dbReference type="InterPro" id="IPR011022">
    <property type="entry name" value="Arrestin_C-like"/>
</dbReference>
<name>A0A6P6YG63_DERPT</name>
<sequence length="350" mass="39673">MVKKLRFFKIILDDENLLYFPGTFLTGKVVLELDEDMPIVGLFFHIIGECVVRLVGGGGIISGDKENYIDFRMRLLGDNLTRVDTQSTLNLNASMSRLLVLSAGVHTFPFRLGLPLGLPSTFLGKHGWVQYFCKAELRDPNGMVHKNHQVFIIMNPIDLNQEPTVLTQPFHSEVEEKLGFLCFTNGKIICMVRLDRGGYVPGESISINANINNNSSTKIRKTCAILTETVQYTSKNRIIQSEVRELASVERGKIEPNSSDQWKNELLYIPPIPPTNLRGCNLIRIQYDVYFMVVPKGTRKTIKLQLPILMATYPLRNSDGTLQRKKGTYYPSTLPMSRSWLNSDTKIRSK</sequence>
<dbReference type="KEGG" id="dpte:113797974"/>
<reference evidence="3" key="1">
    <citation type="submission" date="2025-08" db="UniProtKB">
        <authorList>
            <consortium name="RefSeq"/>
        </authorList>
    </citation>
    <scope>IDENTIFICATION</scope>
    <source>
        <strain evidence="3">Airmid</strain>
    </source>
</reference>
<keyword evidence="2" id="KW-1185">Reference proteome</keyword>
<dbReference type="SUPFAM" id="SSF81296">
    <property type="entry name" value="E set domains"/>
    <property type="match status" value="2"/>
</dbReference>
<evidence type="ECO:0000256" key="1">
    <source>
        <dbReference type="ARBA" id="ARBA00005298"/>
    </source>
</evidence>
<dbReference type="CTD" id="38023"/>